<dbReference type="OrthoDB" id="3691348at2759"/>
<name>W6ZQI7_COCMI</name>
<gene>
    <name evidence="1" type="ORF">COCMIDRAFT_94177</name>
</gene>
<protein>
    <submittedName>
        <fullName evidence="1">Uncharacterized protein</fullName>
    </submittedName>
</protein>
<accession>W6ZQI7</accession>
<dbReference type="EMBL" id="KI963974">
    <property type="protein sequence ID" value="EUC45966.1"/>
    <property type="molecule type" value="Genomic_DNA"/>
</dbReference>
<dbReference type="GeneID" id="19128403"/>
<evidence type="ECO:0000313" key="1">
    <source>
        <dbReference type="EMBL" id="EUC45966.1"/>
    </source>
</evidence>
<dbReference type="Proteomes" id="UP000054032">
    <property type="component" value="Unassembled WGS sequence"/>
</dbReference>
<proteinExistence type="predicted"/>
<dbReference type="HOGENOM" id="CLU_3037853_0_0_1"/>
<evidence type="ECO:0000313" key="2">
    <source>
        <dbReference type="Proteomes" id="UP000054032"/>
    </source>
</evidence>
<reference evidence="1 2" key="1">
    <citation type="journal article" date="2013" name="PLoS Genet.">
        <title>Comparative genome structure, secondary metabolite, and effector coding capacity across Cochliobolus pathogens.</title>
        <authorList>
            <person name="Condon B.J."/>
            <person name="Leng Y."/>
            <person name="Wu D."/>
            <person name="Bushley K.E."/>
            <person name="Ohm R.A."/>
            <person name="Otillar R."/>
            <person name="Martin J."/>
            <person name="Schackwitz W."/>
            <person name="Grimwood J."/>
            <person name="MohdZainudin N."/>
            <person name="Xue C."/>
            <person name="Wang R."/>
            <person name="Manning V.A."/>
            <person name="Dhillon B."/>
            <person name="Tu Z.J."/>
            <person name="Steffenson B.J."/>
            <person name="Salamov A."/>
            <person name="Sun H."/>
            <person name="Lowry S."/>
            <person name="LaButti K."/>
            <person name="Han J."/>
            <person name="Copeland A."/>
            <person name="Lindquist E."/>
            <person name="Barry K."/>
            <person name="Schmutz J."/>
            <person name="Baker S.E."/>
            <person name="Ciuffetti L.M."/>
            <person name="Grigoriev I.V."/>
            <person name="Zhong S."/>
            <person name="Turgeon B.G."/>
        </authorList>
    </citation>
    <scope>NUCLEOTIDE SEQUENCE [LARGE SCALE GENOMIC DNA]</scope>
    <source>
        <strain evidence="1 2">ATCC 44560</strain>
    </source>
</reference>
<sequence>MLPGYTCVKPLSGNTLTFVVAVTVIVATAPRYGWQSPGTGPVRPFICCSRAIQATLLVT</sequence>
<dbReference type="RefSeq" id="XP_007687540.1">
    <property type="nucleotide sequence ID" value="XM_007689350.1"/>
</dbReference>
<organism evidence="1 2">
    <name type="scientific">Bipolaris oryzae ATCC 44560</name>
    <dbReference type="NCBI Taxonomy" id="930090"/>
    <lineage>
        <taxon>Eukaryota</taxon>
        <taxon>Fungi</taxon>
        <taxon>Dikarya</taxon>
        <taxon>Ascomycota</taxon>
        <taxon>Pezizomycotina</taxon>
        <taxon>Dothideomycetes</taxon>
        <taxon>Pleosporomycetidae</taxon>
        <taxon>Pleosporales</taxon>
        <taxon>Pleosporineae</taxon>
        <taxon>Pleosporaceae</taxon>
        <taxon>Bipolaris</taxon>
    </lineage>
</organism>
<dbReference type="KEGG" id="bor:COCMIDRAFT_94177"/>
<keyword evidence="2" id="KW-1185">Reference proteome</keyword>
<dbReference type="AlphaFoldDB" id="W6ZQI7"/>